<feature type="region of interest" description="Disordered" evidence="1">
    <location>
        <begin position="172"/>
        <end position="195"/>
    </location>
</feature>
<feature type="domain" description="Transposase MuDR plant" evidence="2">
    <location>
        <begin position="281"/>
        <end position="342"/>
    </location>
</feature>
<gene>
    <name evidence="4" type="ORF">SHERM_00804</name>
</gene>
<organism evidence="4 5">
    <name type="scientific">Striga hermonthica</name>
    <name type="common">Purple witchweed</name>
    <name type="synonym">Buchnera hermonthica</name>
    <dbReference type="NCBI Taxonomy" id="68872"/>
    <lineage>
        <taxon>Eukaryota</taxon>
        <taxon>Viridiplantae</taxon>
        <taxon>Streptophyta</taxon>
        <taxon>Embryophyta</taxon>
        <taxon>Tracheophyta</taxon>
        <taxon>Spermatophyta</taxon>
        <taxon>Magnoliopsida</taxon>
        <taxon>eudicotyledons</taxon>
        <taxon>Gunneridae</taxon>
        <taxon>Pentapetalae</taxon>
        <taxon>asterids</taxon>
        <taxon>lamiids</taxon>
        <taxon>Lamiales</taxon>
        <taxon>Orobanchaceae</taxon>
        <taxon>Buchnereae</taxon>
        <taxon>Striga</taxon>
    </lineage>
</organism>
<protein>
    <recommendedName>
        <fullName evidence="6">Transposase MuDR plant domain-containing protein</fullName>
    </recommendedName>
</protein>
<name>A0A9N7MGZ3_STRHE</name>
<dbReference type="PANTHER" id="PTHR31973:SF187">
    <property type="entry name" value="MUTATOR TRANSPOSASE MUDRA PROTEIN"/>
    <property type="match status" value="1"/>
</dbReference>
<feature type="non-terminal residue" evidence="4">
    <location>
        <position position="542"/>
    </location>
</feature>
<dbReference type="Proteomes" id="UP001153555">
    <property type="component" value="Unassembled WGS sequence"/>
</dbReference>
<reference evidence="4" key="1">
    <citation type="submission" date="2019-12" db="EMBL/GenBank/DDBJ databases">
        <authorList>
            <person name="Scholes J."/>
        </authorList>
    </citation>
    <scope>NUCLEOTIDE SEQUENCE</scope>
</reference>
<feature type="region of interest" description="Disordered" evidence="1">
    <location>
        <begin position="74"/>
        <end position="144"/>
    </location>
</feature>
<dbReference type="InterPro" id="IPR018289">
    <property type="entry name" value="MULE_transposase_dom"/>
</dbReference>
<feature type="compositionally biased region" description="Polar residues" evidence="1">
    <location>
        <begin position="83"/>
        <end position="92"/>
    </location>
</feature>
<dbReference type="EMBL" id="CACSLK010000214">
    <property type="protein sequence ID" value="CAA0805896.1"/>
    <property type="molecule type" value="Genomic_DNA"/>
</dbReference>
<sequence length="542" mass="61215">DKYEKLVYRIPGVGPGPESLRDILDDNGVMEVISCIEKKKTLVQVYVVGGDIFVDEEEHKSLSEASIEIPAKKLQPEAPLAAESQQVETSNDCDPASQKATAPLEVDPSNQRADAPVEGDPASQKANSPVEDDPTSQKADAPIEDDTEIEMQEINDIIDNYTEIEAYDGGAVSDSEDEDYFPTGMSSSDDDLSEDHFSDDDEYVQARKNIQESKKKAQDFDDCVPNAQPMAKVFEDDEVLQNALISDESNSEREVDLDGNCVQRKTRLVYDPKCDHNSLEFQLGMRFESIGQCKRAVRKVAIVQGRDVQNMMCNKRQLEVRCQDGCPWRLYASVIETEGSVAIKHIHKKHVCHRNVQTRQLTAQWIAEEFGEKFRRNPSMSISQLDEAISDKYAVQPTKWKLYRAKWKALELLRGSVMDHYSHLKSYMAELMRVDREGKFEFLLGESTTFRGFYVGFSALRKGFLNGFRPILGFDGCFLKIFLGGALLCAIAKDGNNQIYPVAWAVVEAENEECWKWFLSRLFADLGIRDGLGYTFIPDQQK</sequence>
<dbReference type="InterPro" id="IPR004332">
    <property type="entry name" value="Transposase_MuDR"/>
</dbReference>
<proteinExistence type="predicted"/>
<evidence type="ECO:0000259" key="3">
    <source>
        <dbReference type="Pfam" id="PF10551"/>
    </source>
</evidence>
<comment type="caution">
    <text evidence="4">The sequence shown here is derived from an EMBL/GenBank/DDBJ whole genome shotgun (WGS) entry which is preliminary data.</text>
</comment>
<feature type="domain" description="MULE transposase" evidence="3">
    <location>
        <begin position="472"/>
        <end position="522"/>
    </location>
</feature>
<dbReference type="AlphaFoldDB" id="A0A9N7MGZ3"/>
<evidence type="ECO:0000256" key="1">
    <source>
        <dbReference type="SAM" id="MobiDB-lite"/>
    </source>
</evidence>
<evidence type="ECO:0000313" key="5">
    <source>
        <dbReference type="Proteomes" id="UP001153555"/>
    </source>
</evidence>
<feature type="non-terminal residue" evidence="4">
    <location>
        <position position="1"/>
    </location>
</feature>
<evidence type="ECO:0008006" key="6">
    <source>
        <dbReference type="Google" id="ProtNLM"/>
    </source>
</evidence>
<evidence type="ECO:0000259" key="2">
    <source>
        <dbReference type="Pfam" id="PF03108"/>
    </source>
</evidence>
<evidence type="ECO:0000313" key="4">
    <source>
        <dbReference type="EMBL" id="CAA0805896.1"/>
    </source>
</evidence>
<accession>A0A9N7MGZ3</accession>
<dbReference type="OrthoDB" id="1746950at2759"/>
<dbReference type="PANTHER" id="PTHR31973">
    <property type="entry name" value="POLYPROTEIN, PUTATIVE-RELATED"/>
    <property type="match status" value="1"/>
</dbReference>
<dbReference type="Pfam" id="PF10551">
    <property type="entry name" value="MULE"/>
    <property type="match status" value="1"/>
</dbReference>
<keyword evidence="5" id="KW-1185">Reference proteome</keyword>
<dbReference type="Pfam" id="PF03108">
    <property type="entry name" value="DBD_Tnp_Mut"/>
    <property type="match status" value="1"/>
</dbReference>